<dbReference type="GO" id="GO:0008237">
    <property type="term" value="F:metallopeptidase activity"/>
    <property type="evidence" value="ECO:0007669"/>
    <property type="project" value="UniProtKB-KW"/>
</dbReference>
<accession>A0A6J5ZR63</accession>
<dbReference type="PANTHER" id="PTHR42994:SF2">
    <property type="entry name" value="PEPTIDASE"/>
    <property type="match status" value="1"/>
</dbReference>
<dbReference type="Gene3D" id="3.30.70.360">
    <property type="match status" value="1"/>
</dbReference>
<dbReference type="GO" id="GO:0006508">
    <property type="term" value="P:proteolysis"/>
    <property type="evidence" value="ECO:0007669"/>
    <property type="project" value="UniProtKB-KW"/>
</dbReference>
<dbReference type="Pfam" id="PF07687">
    <property type="entry name" value="M20_dimer"/>
    <property type="match status" value="1"/>
</dbReference>
<dbReference type="InterPro" id="IPR011650">
    <property type="entry name" value="Peptidase_M20_dimer"/>
</dbReference>
<dbReference type="InterPro" id="IPR001160">
    <property type="entry name" value="Peptidase_M20C"/>
</dbReference>
<reference evidence="8" key="1">
    <citation type="submission" date="2020-05" db="EMBL/GenBank/DDBJ databases">
        <authorList>
            <person name="Chiriac C."/>
            <person name="Salcher M."/>
            <person name="Ghai R."/>
            <person name="Kavagutti S V."/>
        </authorList>
    </citation>
    <scope>NUCLEOTIDE SEQUENCE</scope>
</reference>
<evidence type="ECO:0000256" key="3">
    <source>
        <dbReference type="ARBA" id="ARBA00022723"/>
    </source>
</evidence>
<comment type="cofactor">
    <cofactor evidence="1">
        <name>Zn(2+)</name>
        <dbReference type="ChEBI" id="CHEBI:29105"/>
    </cofactor>
</comment>
<keyword evidence="3" id="KW-0479">Metal-binding</keyword>
<evidence type="ECO:0000259" key="7">
    <source>
        <dbReference type="Pfam" id="PF07687"/>
    </source>
</evidence>
<dbReference type="InterPro" id="IPR001261">
    <property type="entry name" value="ArgE/DapE_CS"/>
</dbReference>
<dbReference type="EMBL" id="CAESAO010000065">
    <property type="protein sequence ID" value="CAB4343812.1"/>
    <property type="molecule type" value="Genomic_DNA"/>
</dbReference>
<evidence type="ECO:0000256" key="6">
    <source>
        <dbReference type="ARBA" id="ARBA00023049"/>
    </source>
</evidence>
<dbReference type="PROSITE" id="PS00758">
    <property type="entry name" value="ARGE_DAPE_CPG2_1"/>
    <property type="match status" value="1"/>
</dbReference>
<gene>
    <name evidence="8" type="ORF">UFOPK3522_00877</name>
</gene>
<organism evidence="8">
    <name type="scientific">freshwater metagenome</name>
    <dbReference type="NCBI Taxonomy" id="449393"/>
    <lineage>
        <taxon>unclassified sequences</taxon>
        <taxon>metagenomes</taxon>
        <taxon>ecological metagenomes</taxon>
    </lineage>
</organism>
<dbReference type="Pfam" id="PF01546">
    <property type="entry name" value="Peptidase_M20"/>
    <property type="match status" value="1"/>
</dbReference>
<dbReference type="PRINTS" id="PR00934">
    <property type="entry name" value="XHISDIPTASE"/>
</dbReference>
<evidence type="ECO:0000256" key="1">
    <source>
        <dbReference type="ARBA" id="ARBA00001947"/>
    </source>
</evidence>
<proteinExistence type="predicted"/>
<dbReference type="InterPro" id="IPR036264">
    <property type="entry name" value="Bact_exopeptidase_dim_dom"/>
</dbReference>
<name>A0A6J5ZR63_9ZZZZ</name>
<dbReference type="SUPFAM" id="SSF55031">
    <property type="entry name" value="Bacterial exopeptidase dimerisation domain"/>
    <property type="match status" value="1"/>
</dbReference>
<evidence type="ECO:0000256" key="5">
    <source>
        <dbReference type="ARBA" id="ARBA00022833"/>
    </source>
</evidence>
<dbReference type="InterPro" id="IPR002933">
    <property type="entry name" value="Peptidase_M20"/>
</dbReference>
<sequence length="378" mass="39399">MRAASELETRRLNETFATLCAVPSPSRSEGAVAAYVRGELEQIGVEVVEDDAAVLIGGQSGNLLARIGDRGGQSVLFCAHLDTVPHDGAVVPVIVDGGWESQGETILGADNKAAVAVLLELARRATIEGTPVDLELCFTVAEEPGLLGADAFDVSVLRSDVGYVYDHATPIGEIIAASPTHIRWRADIRGRAAHAGVSPEDGRSAITAAARAIAALPDGRIDETSTSNVARIRGGVAGTNVVPEHAQVDGEVRSLEEGRAELMAEAVAEAFQDATNEPGCQCDLDLTIERSFVGYKLADDEPGVIAAKAALEACGYEPTMVASGGGSDANAFRAKGFRCVNLANGTQSPHQPSERVAVAELEAMLNVTFALLDAFGQD</sequence>
<dbReference type="GO" id="GO:0046872">
    <property type="term" value="F:metal ion binding"/>
    <property type="evidence" value="ECO:0007669"/>
    <property type="project" value="UniProtKB-KW"/>
</dbReference>
<feature type="domain" description="Peptidase M20 dimerisation" evidence="7">
    <location>
        <begin position="181"/>
        <end position="273"/>
    </location>
</feature>
<keyword evidence="2" id="KW-0645">Protease</keyword>
<evidence type="ECO:0000256" key="2">
    <source>
        <dbReference type="ARBA" id="ARBA00022670"/>
    </source>
</evidence>
<keyword evidence="4" id="KW-0378">Hydrolase</keyword>
<dbReference type="Gene3D" id="3.40.630.10">
    <property type="entry name" value="Zn peptidases"/>
    <property type="match status" value="1"/>
</dbReference>
<dbReference type="SUPFAM" id="SSF53187">
    <property type="entry name" value="Zn-dependent exopeptidases"/>
    <property type="match status" value="1"/>
</dbReference>
<evidence type="ECO:0000313" key="8">
    <source>
        <dbReference type="EMBL" id="CAB4343812.1"/>
    </source>
</evidence>
<keyword evidence="6" id="KW-0482">Metalloprotease</keyword>
<dbReference type="PANTHER" id="PTHR42994">
    <property type="entry name" value="PEPTIDASE T"/>
    <property type="match status" value="1"/>
</dbReference>
<dbReference type="AlphaFoldDB" id="A0A6J5ZR63"/>
<keyword evidence="5" id="KW-0862">Zinc</keyword>
<evidence type="ECO:0000256" key="4">
    <source>
        <dbReference type="ARBA" id="ARBA00022801"/>
    </source>
</evidence>
<protein>
    <submittedName>
        <fullName evidence="8">Unannotated protein</fullName>
    </submittedName>
</protein>